<dbReference type="VEuPathDB" id="FungiDB:SeMB42_g02313"/>
<feature type="region of interest" description="Disordered" evidence="2">
    <location>
        <begin position="551"/>
        <end position="623"/>
    </location>
</feature>
<dbReference type="PANTHER" id="PTHR31315">
    <property type="entry name" value="PROTEIN SIP5"/>
    <property type="match status" value="1"/>
</dbReference>
<keyword evidence="5" id="KW-1185">Reference proteome</keyword>
<dbReference type="STRING" id="286115.A0A507DHC5"/>
<feature type="region of interest" description="Disordered" evidence="2">
    <location>
        <begin position="825"/>
        <end position="877"/>
    </location>
</feature>
<name>A0A507DHC5_9FUNG</name>
<organism evidence="4 5">
    <name type="scientific">Synchytrium endobioticum</name>
    <dbReference type="NCBI Taxonomy" id="286115"/>
    <lineage>
        <taxon>Eukaryota</taxon>
        <taxon>Fungi</taxon>
        <taxon>Fungi incertae sedis</taxon>
        <taxon>Chytridiomycota</taxon>
        <taxon>Chytridiomycota incertae sedis</taxon>
        <taxon>Chytridiomycetes</taxon>
        <taxon>Synchytriales</taxon>
        <taxon>Synchytriaceae</taxon>
        <taxon>Synchytrium</taxon>
    </lineage>
</organism>
<feature type="region of interest" description="Disordered" evidence="2">
    <location>
        <begin position="1"/>
        <end position="40"/>
    </location>
</feature>
<dbReference type="GO" id="GO:0005737">
    <property type="term" value="C:cytoplasm"/>
    <property type="evidence" value="ECO:0007669"/>
    <property type="project" value="TreeGrafter"/>
</dbReference>
<feature type="compositionally biased region" description="Low complexity" evidence="2">
    <location>
        <begin position="454"/>
        <end position="482"/>
    </location>
</feature>
<dbReference type="OrthoDB" id="21471at2759"/>
<dbReference type="PANTHER" id="PTHR31315:SF1">
    <property type="entry name" value="PROTEIN SIP5"/>
    <property type="match status" value="1"/>
</dbReference>
<dbReference type="InterPro" id="IPR039301">
    <property type="entry name" value="Sip5/DA2"/>
</dbReference>
<comment type="caution">
    <text evidence="4">The sequence shown here is derived from an EMBL/GenBank/DDBJ whole genome shotgun (WGS) entry which is preliminary data.</text>
</comment>
<reference evidence="5 6" key="1">
    <citation type="journal article" date="2019" name="Sci. Rep.">
        <title>Comparative genomics of chytrid fungi reveal insights into the obligate biotrophic and pathogenic lifestyle of Synchytrium endobioticum.</title>
        <authorList>
            <person name="van de Vossenberg B.T.L.H."/>
            <person name="Warris S."/>
            <person name="Nguyen H.D.T."/>
            <person name="van Gent-Pelzer M.P.E."/>
            <person name="Joly D.L."/>
            <person name="van de Geest H.C."/>
            <person name="Bonants P.J.M."/>
            <person name="Smith D.S."/>
            <person name="Levesque C.A."/>
            <person name="van der Lee T.A.J."/>
        </authorList>
    </citation>
    <scope>NUCLEOTIDE SEQUENCE [LARGE SCALE GENOMIC DNA]</scope>
    <source>
        <strain evidence="3 6">LEV6574</strain>
        <strain evidence="4 5">MB42</strain>
    </source>
</reference>
<feature type="compositionally biased region" description="Low complexity" evidence="2">
    <location>
        <begin position="593"/>
        <end position="608"/>
    </location>
</feature>
<dbReference type="EMBL" id="QEAM01000098">
    <property type="protein sequence ID" value="TPX46636.1"/>
    <property type="molecule type" value="Genomic_DNA"/>
</dbReference>
<evidence type="ECO:0000313" key="5">
    <source>
        <dbReference type="Proteomes" id="UP000317494"/>
    </source>
</evidence>
<feature type="compositionally biased region" description="Low complexity" evidence="2">
    <location>
        <begin position="567"/>
        <end position="576"/>
    </location>
</feature>
<dbReference type="EMBL" id="QEAN01000070">
    <property type="protein sequence ID" value="TPX50240.1"/>
    <property type="molecule type" value="Genomic_DNA"/>
</dbReference>
<protein>
    <recommendedName>
        <fullName evidence="7">RING-type domain-containing protein</fullName>
    </recommendedName>
</protein>
<feature type="region of interest" description="Disordered" evidence="2">
    <location>
        <begin position="759"/>
        <end position="778"/>
    </location>
</feature>
<feature type="region of interest" description="Disordered" evidence="2">
    <location>
        <begin position="438"/>
        <end position="486"/>
    </location>
</feature>
<dbReference type="AlphaFoldDB" id="A0A507DHC5"/>
<dbReference type="Proteomes" id="UP000320475">
    <property type="component" value="Unassembled WGS sequence"/>
</dbReference>
<gene>
    <name evidence="3" type="ORF">SeLEV6574_g03106</name>
    <name evidence="4" type="ORF">SeMB42_g02313</name>
</gene>
<sequence>MGNNNSSRTREDSNATPTHYSAGTGAADRHDHKESVAVQSSSVAAMPTVKHVTIDGGQLIPLSALYQENYDPKIVRKLIMERRIAPFYTGLPDPPDQDLSESHSNFSSSPIATPFSTASIPNNPHDAATRPTTWTTTLASQSQARNAATAIDSTAHTSVRLVSTSTSSVSDLKANKRSTSFSTPALNSTIDTAYYDIGSHSPPLLELYAGAIECPICFLYYPKTINYTRCCEKPLCTECFLQIRRPETNFEPATCPYCVEPHFGIVYKPPSSYIVSGKAINTINVRPSSPTAHTSDHISLLPSRAPTSSLLSTGSMSPSQVSILERTLREDDRVGNDKGKTAIKRQSYSFRHQAVVTSDEIRPDWKQRQQEAAMRAAASTRTRHHFLAAGGTGAGAGAGHRGRLFRESVLLTEHHQELAGAAAAAASLVENITALTSGARSHAARRLDSRESLRSGGSHSLSRRLSSSQESNHSGSRNSRSNTDSPNFAYLEAMRHMGADIEELMVMEAVRRSLAEAQDAAEKQAQEQDVASLARRQAAADRAAAATAAASAKSVSNMESLDHLPPTTSSSYNNSTEAQSKEIAQATRADTISSSSASHPACSSSASSPLVEPPQDSIASPLSVLPPHKAAQQWISPSSTTTIMTATITVPSPPKTLEPTPSTLPHGSSIQALVWDHSSEDIADHRSYSEASRLSSEDPIEPEPCEAVHRNILLPSGASMLSNTEPYGDAASMRTGHVTAFSLYSGETGDEVWTMTHPPSIVSQQPPTSLAPGRPSMSLNMDRETLNDNDAASMSSTRALKSLKSEYIGSGGSMLGSVNSAGYTVDLEGNGSSPDHESMNAGSVGGWKRRSTDGVDRNVGGMGHDPSQNEHVPITDS</sequence>
<feature type="region of interest" description="Disordered" evidence="2">
    <location>
        <begin position="91"/>
        <end position="121"/>
    </location>
</feature>
<evidence type="ECO:0000313" key="4">
    <source>
        <dbReference type="EMBL" id="TPX50240.1"/>
    </source>
</evidence>
<accession>A0A507DHC5</accession>
<proteinExistence type="inferred from homology"/>
<dbReference type="Proteomes" id="UP000317494">
    <property type="component" value="Unassembled WGS sequence"/>
</dbReference>
<feature type="compositionally biased region" description="Polar residues" evidence="2">
    <location>
        <begin position="102"/>
        <end position="121"/>
    </location>
</feature>
<evidence type="ECO:0000256" key="2">
    <source>
        <dbReference type="SAM" id="MobiDB-lite"/>
    </source>
</evidence>
<evidence type="ECO:0000313" key="3">
    <source>
        <dbReference type="EMBL" id="TPX46636.1"/>
    </source>
</evidence>
<evidence type="ECO:0008006" key="7">
    <source>
        <dbReference type="Google" id="ProtNLM"/>
    </source>
</evidence>
<evidence type="ECO:0000256" key="1">
    <source>
        <dbReference type="ARBA" id="ARBA00010402"/>
    </source>
</evidence>
<comment type="similarity">
    <text evidence="1">Belongs to the SIP5 family.</text>
</comment>
<evidence type="ECO:0000313" key="6">
    <source>
        <dbReference type="Proteomes" id="UP000320475"/>
    </source>
</evidence>